<dbReference type="Gene3D" id="3.40.50.1460">
    <property type="match status" value="1"/>
</dbReference>
<feature type="repeat" description="WD" evidence="3">
    <location>
        <begin position="948"/>
        <end position="989"/>
    </location>
</feature>
<dbReference type="InterPro" id="IPR029030">
    <property type="entry name" value="Caspase-like_dom_sf"/>
</dbReference>
<dbReference type="PROSITE" id="PS50082">
    <property type="entry name" value="WD_REPEATS_2"/>
    <property type="match status" value="7"/>
</dbReference>
<protein>
    <recommendedName>
        <fullName evidence="5">Peptidase C14 caspase domain-containing protein</fullName>
    </recommendedName>
</protein>
<evidence type="ECO:0000256" key="2">
    <source>
        <dbReference type="ARBA" id="ARBA00022737"/>
    </source>
</evidence>
<dbReference type="SMART" id="SM00320">
    <property type="entry name" value="WD40"/>
    <property type="match status" value="7"/>
</dbReference>
<proteinExistence type="predicted"/>
<feature type="repeat" description="WD" evidence="3">
    <location>
        <begin position="1119"/>
        <end position="1156"/>
    </location>
</feature>
<dbReference type="CDD" id="cd00200">
    <property type="entry name" value="WD40"/>
    <property type="match status" value="1"/>
</dbReference>
<dbReference type="PANTHER" id="PTHR22847:SF637">
    <property type="entry name" value="WD REPEAT DOMAIN 5B"/>
    <property type="match status" value="1"/>
</dbReference>
<dbReference type="InterPro" id="IPR011600">
    <property type="entry name" value="Pept_C14_caspase"/>
</dbReference>
<name>A0A7W7HMN1_9ACTN</name>
<evidence type="ECO:0000313" key="7">
    <source>
        <dbReference type="Proteomes" id="UP000590511"/>
    </source>
</evidence>
<dbReference type="Proteomes" id="UP000590511">
    <property type="component" value="Unassembled WGS sequence"/>
</dbReference>
<feature type="repeat" description="WD" evidence="3">
    <location>
        <begin position="862"/>
        <end position="903"/>
    </location>
</feature>
<dbReference type="Gene3D" id="2.130.10.10">
    <property type="entry name" value="YVTN repeat-like/Quinoprotein amine dehydrogenase"/>
    <property type="match status" value="3"/>
</dbReference>
<dbReference type="Pfam" id="PF00656">
    <property type="entry name" value="Peptidase_C14"/>
    <property type="match status" value="1"/>
</dbReference>
<dbReference type="GO" id="GO:0006508">
    <property type="term" value="P:proteolysis"/>
    <property type="evidence" value="ECO:0007669"/>
    <property type="project" value="InterPro"/>
</dbReference>
<dbReference type="AlphaFoldDB" id="A0A7W7HMN1"/>
<feature type="domain" description="Peptidase C14 caspase" evidence="5">
    <location>
        <begin position="54"/>
        <end position="270"/>
    </location>
</feature>
<organism evidence="6 7">
    <name type="scientific">Actinoplanes lobatus</name>
    <dbReference type="NCBI Taxonomy" id="113568"/>
    <lineage>
        <taxon>Bacteria</taxon>
        <taxon>Bacillati</taxon>
        <taxon>Actinomycetota</taxon>
        <taxon>Actinomycetes</taxon>
        <taxon>Micromonosporales</taxon>
        <taxon>Micromonosporaceae</taxon>
        <taxon>Actinoplanes</taxon>
    </lineage>
</organism>
<keyword evidence="1 3" id="KW-0853">WD repeat</keyword>
<dbReference type="Pfam" id="PF00400">
    <property type="entry name" value="WD40"/>
    <property type="match status" value="7"/>
</dbReference>
<feature type="repeat" description="WD" evidence="3">
    <location>
        <begin position="1076"/>
        <end position="1109"/>
    </location>
</feature>
<dbReference type="NCBIfam" id="NF047832">
    <property type="entry name" value="caspase_w_EACC1"/>
    <property type="match status" value="1"/>
</dbReference>
<feature type="region of interest" description="Disordered" evidence="4">
    <location>
        <begin position="1"/>
        <end position="29"/>
    </location>
</feature>
<comment type="caution">
    <text evidence="6">The sequence shown here is derived from an EMBL/GenBank/DDBJ whole genome shotgun (WGS) entry which is preliminary data.</text>
</comment>
<feature type="compositionally biased region" description="Basic and acidic residues" evidence="4">
    <location>
        <begin position="11"/>
        <end position="23"/>
    </location>
</feature>
<feature type="repeat" description="WD" evidence="3">
    <location>
        <begin position="1033"/>
        <end position="1063"/>
    </location>
</feature>
<dbReference type="PANTHER" id="PTHR22847">
    <property type="entry name" value="WD40 REPEAT PROTEIN"/>
    <property type="match status" value="1"/>
</dbReference>
<dbReference type="SUPFAM" id="SSF50978">
    <property type="entry name" value="WD40 repeat-like"/>
    <property type="match status" value="1"/>
</dbReference>
<evidence type="ECO:0000259" key="5">
    <source>
        <dbReference type="Pfam" id="PF00656"/>
    </source>
</evidence>
<dbReference type="SUPFAM" id="SSF52129">
    <property type="entry name" value="Caspase-like"/>
    <property type="match status" value="1"/>
</dbReference>
<feature type="repeat" description="WD" evidence="3">
    <location>
        <begin position="990"/>
        <end position="1031"/>
    </location>
</feature>
<evidence type="ECO:0000313" key="6">
    <source>
        <dbReference type="EMBL" id="MBB4753299.1"/>
    </source>
</evidence>
<sequence>MAPLSAAASAIERHGHQRREDYRHRHRRPWDRRRYRPPIGQLTVIQLAATTSSRVLLIGIDEYKSLGALPAVRNNLSDLRELLLDEGYWGLPEDRCTVISGTATVQDVGRALRAASSGTGENGLLIIYYAGHGQPDYATPHELRLALYDADSELAEETTLNYSRIKKRTQDSRAGRRLVILDCCFAGLAMDSMNTDRIRPFPAIEQATLMTSVGPTVEAVAKFGEKHTAYTGELLRVLHDGIPDAPEFLDIATIHDAVTNALHAKNRPLPELCEKNQGTTSIALVRNACHPATLSHLEVVRDRQIRDNVASLMEVDFLLERVNGIAGIDDRRRDNFVRFLATKAMHDAGTDEPASAAAILRRHWSPEVADRLGGWLSELMAHDTADQTARDLLTVAMRHHPDRHAAELLLAELLRRRPTATSESLLSALTDLLVRLPGGLYLGQDLYQSLADWPELCLRFLERGMRDAENSDAMSLVNWITQALRDPPGCLRPLRAATDLEYEVDGDDLRSMERACPQGWALLLAIGKARANLDRLLPGIWAWLARTAVAGQLDREVIEDARRAVRDGSNLARLDVLQLLLDAPPPISEQTGGVVDEDYLAGLRDVWSRPELDLDRPGLAGRLVACLPHREPGKTPFAGLVAAADATDGTVRDHAVRAIAVSLNDLPGLADEIRLPDDWMKDLLARPDMGWIEAYRHLGAVCSRRPAAPPEDAAQAVIGAIKARCGDERLTTAVDTWVVSASPEQTVTFLRLLEKVDDTTAARAVARSLLSNPRREGKRIREHLRRQRDWYQRQIDLSRPTRQARPFPARFARPGRPPFAAVALVLAVAALSGAATVWWQSADAVTPQSATQSVKGGFRGALTGHTDAVWAAAFSPDDSLLATGGEDRSVRLWSTVTGRQLGEPLARHRDAIRSIAFSPDGRILATASDDNTVGLWSLQSRTAIHPGLRGHTNAVLDVAFSPDGRRIATGSIDKTVRLWDATTGAQLGPAHSHAGQVYAVAFSPDGGVLASAGSDGVVHEWNSATGAQIGQIRTGHGGAVRSIAFSSDGKRLATGGDDRTIRIVSMADHAATGTVLTGHTDRVRSVAFSPDDSLLASGSYDRSVTIWSLTLPRNPSRRLGEHEKAVFGVTFSADGRAVASCSADTSARLWNAVRPE</sequence>
<dbReference type="InterPro" id="IPR036322">
    <property type="entry name" value="WD40_repeat_dom_sf"/>
</dbReference>
<evidence type="ECO:0000256" key="3">
    <source>
        <dbReference type="PROSITE-ProRule" id="PRU00221"/>
    </source>
</evidence>
<dbReference type="InterPro" id="IPR020472">
    <property type="entry name" value="WD40_PAC1"/>
</dbReference>
<dbReference type="GO" id="GO:0004197">
    <property type="term" value="F:cysteine-type endopeptidase activity"/>
    <property type="evidence" value="ECO:0007669"/>
    <property type="project" value="InterPro"/>
</dbReference>
<keyword evidence="2" id="KW-0677">Repeat</keyword>
<evidence type="ECO:0000256" key="4">
    <source>
        <dbReference type="SAM" id="MobiDB-lite"/>
    </source>
</evidence>
<accession>A0A7W7HMN1</accession>
<dbReference type="InterPro" id="IPR001680">
    <property type="entry name" value="WD40_rpt"/>
</dbReference>
<feature type="repeat" description="WD" evidence="3">
    <location>
        <begin position="905"/>
        <end position="946"/>
    </location>
</feature>
<dbReference type="EMBL" id="JACHNC010000001">
    <property type="protein sequence ID" value="MBB4753299.1"/>
    <property type="molecule type" value="Genomic_DNA"/>
</dbReference>
<dbReference type="PROSITE" id="PS00678">
    <property type="entry name" value="WD_REPEATS_1"/>
    <property type="match status" value="2"/>
</dbReference>
<dbReference type="PROSITE" id="PS50294">
    <property type="entry name" value="WD_REPEATS_REGION"/>
    <property type="match status" value="7"/>
</dbReference>
<dbReference type="PRINTS" id="PR00320">
    <property type="entry name" value="GPROTEINBRPT"/>
</dbReference>
<reference evidence="6 7" key="1">
    <citation type="submission" date="2020-08" db="EMBL/GenBank/DDBJ databases">
        <title>Sequencing the genomes of 1000 actinobacteria strains.</title>
        <authorList>
            <person name="Klenk H.-P."/>
        </authorList>
    </citation>
    <scope>NUCLEOTIDE SEQUENCE [LARGE SCALE GENOMIC DNA]</scope>
    <source>
        <strain evidence="6 7">DSM 43150</strain>
    </source>
</reference>
<gene>
    <name evidence="6" type="ORF">BJ964_007460</name>
</gene>
<dbReference type="InterPro" id="IPR019775">
    <property type="entry name" value="WD40_repeat_CS"/>
</dbReference>
<dbReference type="InterPro" id="IPR015943">
    <property type="entry name" value="WD40/YVTN_repeat-like_dom_sf"/>
</dbReference>
<evidence type="ECO:0000256" key="1">
    <source>
        <dbReference type="ARBA" id="ARBA00022574"/>
    </source>
</evidence>